<dbReference type="InterPro" id="IPR036390">
    <property type="entry name" value="WH_DNA-bd_sf"/>
</dbReference>
<dbReference type="PANTHER" id="PTHR30136:SF8">
    <property type="entry name" value="TRANSCRIPTIONAL REGULATORY PROTEIN"/>
    <property type="match status" value="1"/>
</dbReference>
<dbReference type="Gene3D" id="3.30.450.40">
    <property type="match status" value="1"/>
</dbReference>
<proteinExistence type="predicted"/>
<dbReference type="EMBL" id="CP104064">
    <property type="protein sequence ID" value="WAH36341.1"/>
    <property type="molecule type" value="Genomic_DNA"/>
</dbReference>
<dbReference type="Gene3D" id="1.10.10.10">
    <property type="entry name" value="Winged helix-like DNA-binding domain superfamily/Winged helix DNA-binding domain"/>
    <property type="match status" value="1"/>
</dbReference>
<dbReference type="PROSITE" id="PS51078">
    <property type="entry name" value="ICLR_ED"/>
    <property type="match status" value="1"/>
</dbReference>
<evidence type="ECO:0000256" key="3">
    <source>
        <dbReference type="ARBA" id="ARBA00023163"/>
    </source>
</evidence>
<accession>A0ABY6Z934</accession>
<dbReference type="Pfam" id="PF09339">
    <property type="entry name" value="HTH_IclR"/>
    <property type="match status" value="1"/>
</dbReference>
<evidence type="ECO:0000256" key="1">
    <source>
        <dbReference type="ARBA" id="ARBA00023015"/>
    </source>
</evidence>
<organism evidence="7 8">
    <name type="scientific">Alicyclobacillus dauci</name>
    <dbReference type="NCBI Taxonomy" id="1475485"/>
    <lineage>
        <taxon>Bacteria</taxon>
        <taxon>Bacillati</taxon>
        <taxon>Bacillota</taxon>
        <taxon>Bacilli</taxon>
        <taxon>Bacillales</taxon>
        <taxon>Alicyclobacillaceae</taxon>
        <taxon>Alicyclobacillus</taxon>
    </lineage>
</organism>
<keyword evidence="8" id="KW-1185">Reference proteome</keyword>
<dbReference type="SUPFAM" id="SSF46785">
    <property type="entry name" value="Winged helix' DNA-binding domain"/>
    <property type="match status" value="1"/>
</dbReference>
<dbReference type="Pfam" id="PF01614">
    <property type="entry name" value="IclR_C"/>
    <property type="match status" value="1"/>
</dbReference>
<geneLocation type="plasmid" evidence="7 8">
    <name>unnamed1</name>
</geneLocation>
<dbReference type="RefSeq" id="WP_268043670.1">
    <property type="nucleotide sequence ID" value="NZ_CP104064.1"/>
</dbReference>
<dbReference type="Proteomes" id="UP001164803">
    <property type="component" value="Chromosome"/>
</dbReference>
<evidence type="ECO:0000259" key="4">
    <source>
        <dbReference type="PROSITE" id="PS51077"/>
    </source>
</evidence>
<evidence type="ECO:0000256" key="2">
    <source>
        <dbReference type="ARBA" id="ARBA00023125"/>
    </source>
</evidence>
<keyword evidence="2" id="KW-0238">DNA-binding</keyword>
<keyword evidence="7" id="KW-0614">Plasmid</keyword>
<gene>
    <name evidence="6" type="ORF">NZD86_19245</name>
    <name evidence="7" type="ORF">NZD86_23810</name>
</gene>
<evidence type="ECO:0000313" key="7">
    <source>
        <dbReference type="EMBL" id="WAH39390.1"/>
    </source>
</evidence>
<feature type="domain" description="HTH iclR-type" evidence="4">
    <location>
        <begin position="10"/>
        <end position="71"/>
    </location>
</feature>
<evidence type="ECO:0000313" key="8">
    <source>
        <dbReference type="Proteomes" id="UP001164803"/>
    </source>
</evidence>
<evidence type="ECO:0000313" key="6">
    <source>
        <dbReference type="EMBL" id="WAH36341.1"/>
    </source>
</evidence>
<reference evidence="7" key="1">
    <citation type="submission" date="2022-08" db="EMBL/GenBank/DDBJ databases">
        <title>Alicyclobacillus dauci DSM2870, complete genome.</title>
        <authorList>
            <person name="Wang Q."/>
            <person name="Cai R."/>
            <person name="Wang Z."/>
        </authorList>
    </citation>
    <scope>NUCLEOTIDE SEQUENCE</scope>
    <source>
        <strain evidence="7">DSM 28700</strain>
        <plasmid evidence="7">unnamed1</plasmid>
    </source>
</reference>
<dbReference type="PROSITE" id="PS51077">
    <property type="entry name" value="HTH_ICLR"/>
    <property type="match status" value="1"/>
</dbReference>
<dbReference type="SMART" id="SM00346">
    <property type="entry name" value="HTH_ICLR"/>
    <property type="match status" value="1"/>
</dbReference>
<evidence type="ECO:0000259" key="5">
    <source>
        <dbReference type="PROSITE" id="PS51078"/>
    </source>
</evidence>
<keyword evidence="1" id="KW-0805">Transcription regulation</keyword>
<keyword evidence="3" id="KW-0804">Transcription</keyword>
<name>A0ABY6Z934_9BACL</name>
<protein>
    <submittedName>
        <fullName evidence="7">IclR family transcriptional regulator</fullName>
    </submittedName>
</protein>
<dbReference type="InterPro" id="IPR014757">
    <property type="entry name" value="Tscrpt_reg_IclR_C"/>
</dbReference>
<dbReference type="InterPro" id="IPR050707">
    <property type="entry name" value="HTH_MetabolicPath_Reg"/>
</dbReference>
<dbReference type="Proteomes" id="UP001164803">
    <property type="component" value="Plasmid unnamed1"/>
</dbReference>
<dbReference type="SUPFAM" id="SSF55781">
    <property type="entry name" value="GAF domain-like"/>
    <property type="match status" value="1"/>
</dbReference>
<dbReference type="InterPro" id="IPR036388">
    <property type="entry name" value="WH-like_DNA-bd_sf"/>
</dbReference>
<feature type="domain" description="IclR-ED" evidence="5">
    <location>
        <begin position="72"/>
        <end position="249"/>
    </location>
</feature>
<dbReference type="EMBL" id="CP104065">
    <property type="protein sequence ID" value="WAH39390.1"/>
    <property type="molecule type" value="Genomic_DNA"/>
</dbReference>
<dbReference type="PANTHER" id="PTHR30136">
    <property type="entry name" value="HELIX-TURN-HELIX TRANSCRIPTIONAL REGULATOR, ICLR FAMILY"/>
    <property type="match status" value="1"/>
</dbReference>
<sequence length="249" mass="27464">MKSEMTGLGIQSLEIGLSILKEISTADVPLSITEISERCNMPKSKLHRYLTSLYRTGFLKRDANLLYTLGEEFYSIGLKALGNLNIRQQAGPTLTRLRERLNETVALSIWTEEGPHFIHWEESLRAVNVGIRVGSQVSALKTAGGKVFLAFLPKDETEHVVQKELKEHGISRAAFEEEMASIRKRGFATTEGSLLQGIASVACPLFGRNNSVVASITIVGILGYLQTEEDSEVVDVLKEECLALSKTLL</sequence>
<dbReference type="InterPro" id="IPR005471">
    <property type="entry name" value="Tscrpt_reg_IclR_N"/>
</dbReference>
<dbReference type="InterPro" id="IPR029016">
    <property type="entry name" value="GAF-like_dom_sf"/>
</dbReference>